<dbReference type="InterPro" id="IPR056924">
    <property type="entry name" value="SH3_Tf2-1"/>
</dbReference>
<protein>
    <recommendedName>
        <fullName evidence="5">Polyprotein</fullName>
    </recommendedName>
</protein>
<dbReference type="EMBL" id="CP133615">
    <property type="protein sequence ID" value="WMV25170.1"/>
    <property type="molecule type" value="Genomic_DNA"/>
</dbReference>
<sequence length="287" mass="33541">MLRYQGRLCVPNNVATKMYRDLREIYWWNRMKKDIVEFVAKCPNCQQVKVEHQKPGYSRSNDKIDSFNPCQGSLAEDYAKLHLSEMVKLQGVPLSIISDRGTQFTSQFWKSFQKDLGTRVDLKRLKTAQSRQKSYADIRRRDLEFDMNDWVYLKKSPIKGVMRFGKKGKLCPRYVVPYQILRHTGKVAYELELASVHLVFHVSMLNKCVGDLTSIVPLEDLGVKENLTYKEAPVEILDRQVKKLRNKEVAFVKVLWRNQLVEGATWEVEVDMMSRYPHFFPSTPILA</sequence>
<dbReference type="InterPro" id="IPR041588">
    <property type="entry name" value="Integrase_H2C2"/>
</dbReference>
<evidence type="ECO:0000313" key="3">
    <source>
        <dbReference type="EMBL" id="WMV25170.1"/>
    </source>
</evidence>
<dbReference type="InterPro" id="IPR012337">
    <property type="entry name" value="RNaseH-like_sf"/>
</dbReference>
<feature type="domain" description="Tf2-1-like SH3-like" evidence="2">
    <location>
        <begin position="149"/>
        <end position="209"/>
    </location>
</feature>
<organism evidence="3 4">
    <name type="scientific">Solanum verrucosum</name>
    <dbReference type="NCBI Taxonomy" id="315347"/>
    <lineage>
        <taxon>Eukaryota</taxon>
        <taxon>Viridiplantae</taxon>
        <taxon>Streptophyta</taxon>
        <taxon>Embryophyta</taxon>
        <taxon>Tracheophyta</taxon>
        <taxon>Spermatophyta</taxon>
        <taxon>Magnoliopsida</taxon>
        <taxon>eudicotyledons</taxon>
        <taxon>Gunneridae</taxon>
        <taxon>Pentapetalae</taxon>
        <taxon>asterids</taxon>
        <taxon>lamiids</taxon>
        <taxon>Solanales</taxon>
        <taxon>Solanaceae</taxon>
        <taxon>Solanoideae</taxon>
        <taxon>Solaneae</taxon>
        <taxon>Solanum</taxon>
    </lineage>
</organism>
<dbReference type="Proteomes" id="UP001234989">
    <property type="component" value="Chromosome 4"/>
</dbReference>
<reference evidence="3" key="1">
    <citation type="submission" date="2023-08" db="EMBL/GenBank/DDBJ databases">
        <title>A de novo genome assembly of Solanum verrucosum Schlechtendal, a Mexican diploid species geographically isolated from the other diploid A-genome species in potato relatives.</title>
        <authorList>
            <person name="Hosaka K."/>
        </authorList>
    </citation>
    <scope>NUCLEOTIDE SEQUENCE</scope>
    <source>
        <tissue evidence="3">Young leaves</tissue>
    </source>
</reference>
<dbReference type="Gene3D" id="1.10.340.70">
    <property type="match status" value="1"/>
</dbReference>
<dbReference type="Gene3D" id="3.30.420.10">
    <property type="entry name" value="Ribonuclease H-like superfamily/Ribonuclease H"/>
    <property type="match status" value="1"/>
</dbReference>
<dbReference type="PANTHER" id="PTHR46148:SF60">
    <property type="entry name" value="CHROMO DOMAIN-CONTAINING PROTEIN"/>
    <property type="match status" value="1"/>
</dbReference>
<accession>A0AAF0QQ03</accession>
<dbReference type="Pfam" id="PF24626">
    <property type="entry name" value="SH3_Tf2-1"/>
    <property type="match status" value="1"/>
</dbReference>
<dbReference type="SUPFAM" id="SSF53098">
    <property type="entry name" value="Ribonuclease H-like"/>
    <property type="match status" value="1"/>
</dbReference>
<dbReference type="GO" id="GO:0003676">
    <property type="term" value="F:nucleic acid binding"/>
    <property type="evidence" value="ECO:0007669"/>
    <property type="project" value="InterPro"/>
</dbReference>
<dbReference type="PANTHER" id="PTHR46148">
    <property type="entry name" value="CHROMO DOMAIN-CONTAINING PROTEIN"/>
    <property type="match status" value="1"/>
</dbReference>
<evidence type="ECO:0008006" key="5">
    <source>
        <dbReference type="Google" id="ProtNLM"/>
    </source>
</evidence>
<keyword evidence="4" id="KW-1185">Reference proteome</keyword>
<evidence type="ECO:0000259" key="2">
    <source>
        <dbReference type="Pfam" id="PF24626"/>
    </source>
</evidence>
<dbReference type="Pfam" id="PF17921">
    <property type="entry name" value="Integrase_H2C2"/>
    <property type="match status" value="1"/>
</dbReference>
<gene>
    <name evidence="3" type="ORF">MTR67_018555</name>
</gene>
<dbReference type="AlphaFoldDB" id="A0AAF0QQ03"/>
<dbReference type="InterPro" id="IPR036397">
    <property type="entry name" value="RNaseH_sf"/>
</dbReference>
<evidence type="ECO:0000313" key="4">
    <source>
        <dbReference type="Proteomes" id="UP001234989"/>
    </source>
</evidence>
<feature type="domain" description="Integrase zinc-binding" evidence="1">
    <location>
        <begin position="16"/>
        <end position="50"/>
    </location>
</feature>
<name>A0AAF0QQ03_SOLVR</name>
<evidence type="ECO:0000259" key="1">
    <source>
        <dbReference type="Pfam" id="PF17921"/>
    </source>
</evidence>
<proteinExistence type="predicted"/>